<comment type="caution">
    <text evidence="1">The sequence shown here is derived from an EMBL/GenBank/DDBJ whole genome shotgun (WGS) entry which is preliminary data.</text>
</comment>
<sequence length="137" mass="14133">MSIRASITAAIATSITSSIFSETAFSPADIANILQWLDASDASTITDTLGAVSQWSDKASTNHATQGTGIKQPVTDSVTINSLNALLFDGVDDSMDLPLAYIPFGAVTVFAVAESVDTTVDVIIANVATTATSVFSI</sequence>
<evidence type="ECO:0000313" key="1">
    <source>
        <dbReference type="EMBL" id="GAG78537.1"/>
    </source>
</evidence>
<dbReference type="EMBL" id="BART01017507">
    <property type="protein sequence ID" value="GAG78537.1"/>
    <property type="molecule type" value="Genomic_DNA"/>
</dbReference>
<protein>
    <submittedName>
        <fullName evidence="1">Uncharacterized protein</fullName>
    </submittedName>
</protein>
<accession>X1BBF2</accession>
<dbReference type="AlphaFoldDB" id="X1BBF2"/>
<name>X1BBF2_9ZZZZ</name>
<feature type="non-terminal residue" evidence="1">
    <location>
        <position position="137"/>
    </location>
</feature>
<reference evidence="1" key="1">
    <citation type="journal article" date="2014" name="Front. Microbiol.">
        <title>High frequency of phylogenetically diverse reductive dehalogenase-homologous genes in deep subseafloor sedimentary metagenomes.</title>
        <authorList>
            <person name="Kawai M."/>
            <person name="Futagami T."/>
            <person name="Toyoda A."/>
            <person name="Takaki Y."/>
            <person name="Nishi S."/>
            <person name="Hori S."/>
            <person name="Arai W."/>
            <person name="Tsubouchi T."/>
            <person name="Morono Y."/>
            <person name="Uchiyama I."/>
            <person name="Ito T."/>
            <person name="Fujiyama A."/>
            <person name="Inagaki F."/>
            <person name="Takami H."/>
        </authorList>
    </citation>
    <scope>NUCLEOTIDE SEQUENCE</scope>
    <source>
        <strain evidence="1">Expedition CK06-06</strain>
    </source>
</reference>
<organism evidence="1">
    <name type="scientific">marine sediment metagenome</name>
    <dbReference type="NCBI Taxonomy" id="412755"/>
    <lineage>
        <taxon>unclassified sequences</taxon>
        <taxon>metagenomes</taxon>
        <taxon>ecological metagenomes</taxon>
    </lineage>
</organism>
<proteinExistence type="predicted"/>
<gene>
    <name evidence="1" type="ORF">S01H4_33297</name>
</gene>